<organism evidence="1 2">
    <name type="scientific">Vulcanisaeta moutnovskia (strain 768-28)</name>
    <dbReference type="NCBI Taxonomy" id="985053"/>
    <lineage>
        <taxon>Archaea</taxon>
        <taxon>Thermoproteota</taxon>
        <taxon>Thermoprotei</taxon>
        <taxon>Thermoproteales</taxon>
        <taxon>Thermoproteaceae</taxon>
        <taxon>Vulcanisaeta</taxon>
    </lineage>
</organism>
<dbReference type="HOGENOM" id="CLU_076814_1_0_2"/>
<dbReference type="Gene3D" id="1.10.150.280">
    <property type="entry name" value="AF1531-like domain"/>
    <property type="match status" value="1"/>
</dbReference>
<accession>F0QYI7</accession>
<proteinExistence type="predicted"/>
<dbReference type="Proteomes" id="UP000007485">
    <property type="component" value="Chromosome"/>
</dbReference>
<name>F0QYI7_VULM7</name>
<protein>
    <submittedName>
        <fullName evidence="1">Nucleotide binding protein</fullName>
    </submittedName>
</protein>
<dbReference type="PANTHER" id="PTHR40734">
    <property type="entry name" value="TRNA-SPECIFIC ADENOSINE DEAMINASE-RELATED"/>
    <property type="match status" value="1"/>
</dbReference>
<gene>
    <name evidence="1" type="ordered locus">VMUT_1215</name>
</gene>
<dbReference type="InterPro" id="IPR012340">
    <property type="entry name" value="NA-bd_OB-fold"/>
</dbReference>
<reference evidence="1 2" key="1">
    <citation type="journal article" date="2011" name="J. Bacteriol.">
        <title>Complete genome sequence of 'Vulcanisaeta moutnovskia' strain 768-28, a novel member of the hyperthermophilic crenarchaeal genus vulcanisaeta.</title>
        <authorList>
            <person name="Gumerov V.M."/>
            <person name="Mardanov A.V."/>
            <person name="Beletsky A.V."/>
            <person name="Prokofeva M.I."/>
            <person name="Bonch-Osmolovskaya E.A."/>
            <person name="Ravin N.V."/>
            <person name="Skryabin K.G."/>
        </authorList>
    </citation>
    <scope>NUCLEOTIDE SEQUENCE [LARGE SCALE GENOMIC DNA]</scope>
    <source>
        <strain evidence="1 2">768-28</strain>
    </source>
</reference>
<dbReference type="eggNOG" id="arCOG04130">
    <property type="taxonomic scope" value="Archaea"/>
</dbReference>
<dbReference type="EMBL" id="CP002529">
    <property type="protein sequence ID" value="ADY01420.1"/>
    <property type="molecule type" value="Genomic_DNA"/>
</dbReference>
<evidence type="ECO:0000313" key="1">
    <source>
        <dbReference type="EMBL" id="ADY01420.1"/>
    </source>
</evidence>
<dbReference type="KEGG" id="vmo:VMUT_1215"/>
<dbReference type="STRING" id="985053.VMUT_1215"/>
<keyword evidence="2" id="KW-1185">Reference proteome</keyword>
<evidence type="ECO:0000313" key="2">
    <source>
        <dbReference type="Proteomes" id="UP000007485"/>
    </source>
</evidence>
<dbReference type="InterPro" id="IPR007003">
    <property type="entry name" value="DUF655"/>
</dbReference>
<dbReference type="PANTHER" id="PTHR40734:SF1">
    <property type="entry name" value="DNA-BINDING PROTEIN"/>
    <property type="match status" value="1"/>
</dbReference>
<dbReference type="Gene3D" id="2.40.50.140">
    <property type="entry name" value="Nucleic acid-binding proteins"/>
    <property type="match status" value="1"/>
</dbReference>
<sequence length="190" mass="21892">MLLMVKREDYAYILDIIPPEQMLIKDPSLIKKGFPKNEAYVQAIGDQFFTLLELTLKPNTAAEVGERVYIGNGPRDKVNKIVRRINYDELTSEAKNALPEIVAKIVKAQESRFVDFFNKAGPITLKMHSLELLKGIGKKTLWQILEERRKKPFQSFEDIKSRIGIDPEKLIIDRILRELQGADQYKVFVS</sequence>
<dbReference type="SUPFAM" id="SSF160975">
    <property type="entry name" value="AF1531-like"/>
    <property type="match status" value="1"/>
</dbReference>
<dbReference type="Pfam" id="PF04919">
    <property type="entry name" value="DUF655"/>
    <property type="match status" value="1"/>
</dbReference>
<dbReference type="AlphaFoldDB" id="F0QYI7"/>